<sequence>VLISKVICIITLIISNIYANAWDISQDWSLLQLNSSNFLLRDDLIYKHKWIYYIGMFNNTMFRLTWILYFINDNTLNRFIIAFGEMLRRWQWDIFRIENEHVTNCQT</sequence>
<dbReference type="Proteomes" id="UP000789860">
    <property type="component" value="Unassembled WGS sequence"/>
</dbReference>
<feature type="non-terminal residue" evidence="1">
    <location>
        <position position="107"/>
    </location>
</feature>
<evidence type="ECO:0000313" key="1">
    <source>
        <dbReference type="EMBL" id="CAG8723067.1"/>
    </source>
</evidence>
<accession>A0ACA9PST8</accession>
<proteinExistence type="predicted"/>
<evidence type="ECO:0000313" key="2">
    <source>
        <dbReference type="Proteomes" id="UP000789860"/>
    </source>
</evidence>
<keyword evidence="2" id="KW-1185">Reference proteome</keyword>
<comment type="caution">
    <text evidence="1">The sequence shown here is derived from an EMBL/GenBank/DDBJ whole genome shotgun (WGS) entry which is preliminary data.</text>
</comment>
<dbReference type="EMBL" id="CAJVPM010048412">
    <property type="protein sequence ID" value="CAG8723067.1"/>
    <property type="molecule type" value="Genomic_DNA"/>
</dbReference>
<name>A0ACA9PST8_9GLOM</name>
<reference evidence="1" key="1">
    <citation type="submission" date="2021-06" db="EMBL/GenBank/DDBJ databases">
        <authorList>
            <person name="Kallberg Y."/>
            <person name="Tangrot J."/>
            <person name="Rosling A."/>
        </authorList>
    </citation>
    <scope>NUCLEOTIDE SEQUENCE</scope>
    <source>
        <strain evidence="1">AU212A</strain>
    </source>
</reference>
<feature type="non-terminal residue" evidence="1">
    <location>
        <position position="1"/>
    </location>
</feature>
<gene>
    <name evidence="1" type="ORF">SCALOS_LOCUS11336</name>
</gene>
<protein>
    <submittedName>
        <fullName evidence="1">8490_t:CDS:1</fullName>
    </submittedName>
</protein>
<organism evidence="1 2">
    <name type="scientific">Scutellospora calospora</name>
    <dbReference type="NCBI Taxonomy" id="85575"/>
    <lineage>
        <taxon>Eukaryota</taxon>
        <taxon>Fungi</taxon>
        <taxon>Fungi incertae sedis</taxon>
        <taxon>Mucoromycota</taxon>
        <taxon>Glomeromycotina</taxon>
        <taxon>Glomeromycetes</taxon>
        <taxon>Diversisporales</taxon>
        <taxon>Gigasporaceae</taxon>
        <taxon>Scutellospora</taxon>
    </lineage>
</organism>